<feature type="transmembrane region" description="Helical" evidence="5">
    <location>
        <begin position="56"/>
        <end position="74"/>
    </location>
</feature>
<dbReference type="AlphaFoldDB" id="A0A9D1MMI7"/>
<evidence type="ECO:0000256" key="1">
    <source>
        <dbReference type="ARBA" id="ARBA00004141"/>
    </source>
</evidence>
<evidence type="ECO:0000256" key="4">
    <source>
        <dbReference type="ARBA" id="ARBA00023136"/>
    </source>
</evidence>
<dbReference type="GO" id="GO:0016020">
    <property type="term" value="C:membrane"/>
    <property type="evidence" value="ECO:0007669"/>
    <property type="project" value="UniProtKB-SubCell"/>
</dbReference>
<keyword evidence="2 5" id="KW-0812">Transmembrane</keyword>
<feature type="domain" description="TM2" evidence="6">
    <location>
        <begin position="57"/>
        <end position="104"/>
    </location>
</feature>
<keyword evidence="4 5" id="KW-0472">Membrane</keyword>
<comment type="caution">
    <text evidence="7">The sequence shown here is derived from an EMBL/GenBank/DDBJ whole genome shotgun (WGS) entry which is preliminary data.</text>
</comment>
<comment type="subcellular location">
    <subcellularLocation>
        <location evidence="1">Membrane</location>
        <topology evidence="1">Multi-pass membrane protein</topology>
    </subcellularLocation>
</comment>
<dbReference type="PANTHER" id="PTHR21016">
    <property type="entry name" value="BETA-AMYLOID BINDING PROTEIN-RELATED"/>
    <property type="match status" value="1"/>
</dbReference>
<dbReference type="InterPro" id="IPR050932">
    <property type="entry name" value="TM2D1-3-like"/>
</dbReference>
<dbReference type="InterPro" id="IPR007829">
    <property type="entry name" value="TM2"/>
</dbReference>
<evidence type="ECO:0000256" key="5">
    <source>
        <dbReference type="SAM" id="Phobius"/>
    </source>
</evidence>
<organism evidence="7 8">
    <name type="scientific">Candidatus Caccalectryoclostridium excrementigallinarum</name>
    <dbReference type="NCBI Taxonomy" id="2840710"/>
    <lineage>
        <taxon>Bacteria</taxon>
        <taxon>Bacillati</taxon>
        <taxon>Bacillota</taxon>
        <taxon>Clostridia</taxon>
        <taxon>Christensenellales</taxon>
        <taxon>Christensenellaceae</taxon>
        <taxon>Christensenellaceae incertae sedis</taxon>
        <taxon>Candidatus Caccalectryoclostridium</taxon>
    </lineage>
</organism>
<accession>A0A9D1MMI7</accession>
<evidence type="ECO:0000313" key="8">
    <source>
        <dbReference type="Proteomes" id="UP000824145"/>
    </source>
</evidence>
<protein>
    <submittedName>
        <fullName evidence="7">TM2 domain-containing protein</fullName>
    </submittedName>
</protein>
<sequence>MKKLEFPLVVHDKKSKIDFFLASREYCFDVPQVMTLYNSLLALPEERVDKLTSLKLVSPVAATLLSLFLGIFAADRFYCRNGKLGVAKLFSVAACGFWWLADIFAIRSAARKANFRILRKFIFEPVKEEDAD</sequence>
<evidence type="ECO:0000256" key="2">
    <source>
        <dbReference type="ARBA" id="ARBA00022692"/>
    </source>
</evidence>
<keyword evidence="3 5" id="KW-1133">Transmembrane helix</keyword>
<proteinExistence type="predicted"/>
<gene>
    <name evidence="7" type="ORF">IAB07_03495</name>
</gene>
<dbReference type="EMBL" id="DVNJ01000018">
    <property type="protein sequence ID" value="HIU62817.1"/>
    <property type="molecule type" value="Genomic_DNA"/>
</dbReference>
<evidence type="ECO:0000259" key="6">
    <source>
        <dbReference type="Pfam" id="PF05154"/>
    </source>
</evidence>
<dbReference type="PANTHER" id="PTHR21016:SF25">
    <property type="entry name" value="TM2 DOMAIN-CONTAINING PROTEIN DDB_G0277895-RELATED"/>
    <property type="match status" value="1"/>
</dbReference>
<reference evidence="7" key="2">
    <citation type="journal article" date="2021" name="PeerJ">
        <title>Extensive microbial diversity within the chicken gut microbiome revealed by metagenomics and culture.</title>
        <authorList>
            <person name="Gilroy R."/>
            <person name="Ravi A."/>
            <person name="Getino M."/>
            <person name="Pursley I."/>
            <person name="Horton D.L."/>
            <person name="Alikhan N.F."/>
            <person name="Baker D."/>
            <person name="Gharbi K."/>
            <person name="Hall N."/>
            <person name="Watson M."/>
            <person name="Adriaenssens E.M."/>
            <person name="Foster-Nyarko E."/>
            <person name="Jarju S."/>
            <person name="Secka A."/>
            <person name="Antonio M."/>
            <person name="Oren A."/>
            <person name="Chaudhuri R.R."/>
            <person name="La Ragione R."/>
            <person name="Hildebrand F."/>
            <person name="Pallen M.J."/>
        </authorList>
    </citation>
    <scope>NUCLEOTIDE SEQUENCE</scope>
    <source>
        <strain evidence="7">9366</strain>
    </source>
</reference>
<reference evidence="7" key="1">
    <citation type="submission" date="2020-10" db="EMBL/GenBank/DDBJ databases">
        <authorList>
            <person name="Gilroy R."/>
        </authorList>
    </citation>
    <scope>NUCLEOTIDE SEQUENCE</scope>
    <source>
        <strain evidence="7">9366</strain>
    </source>
</reference>
<name>A0A9D1MMI7_9FIRM</name>
<evidence type="ECO:0000256" key="3">
    <source>
        <dbReference type="ARBA" id="ARBA00022989"/>
    </source>
</evidence>
<dbReference type="Pfam" id="PF05154">
    <property type="entry name" value="TM2"/>
    <property type="match status" value="1"/>
</dbReference>
<evidence type="ECO:0000313" key="7">
    <source>
        <dbReference type="EMBL" id="HIU62817.1"/>
    </source>
</evidence>
<feature type="transmembrane region" description="Helical" evidence="5">
    <location>
        <begin position="86"/>
        <end position="110"/>
    </location>
</feature>
<dbReference type="Proteomes" id="UP000824145">
    <property type="component" value="Unassembled WGS sequence"/>
</dbReference>